<evidence type="ECO:0000259" key="2">
    <source>
        <dbReference type="Pfam" id="PF17829"/>
    </source>
</evidence>
<comment type="caution">
    <text evidence="3">The sequence shown here is derived from an EMBL/GenBank/DDBJ whole genome shotgun (WGS) entry which is preliminary data.</text>
</comment>
<dbReference type="InterPro" id="IPR031924">
    <property type="entry name" value="GH115"/>
</dbReference>
<dbReference type="SUPFAM" id="SSF55545">
    <property type="entry name" value="beta-N-acetylhexosaminidase-like domain"/>
    <property type="match status" value="1"/>
</dbReference>
<dbReference type="Gene3D" id="2.60.120.1620">
    <property type="match status" value="1"/>
</dbReference>
<accession>A0A2H9VNY2</accession>
<dbReference type="InterPro" id="IPR041437">
    <property type="entry name" value="GH115_C"/>
</dbReference>
<dbReference type="Pfam" id="PF17829">
    <property type="entry name" value="GH115_C"/>
    <property type="match status" value="1"/>
</dbReference>
<dbReference type="Gene3D" id="1.20.58.2150">
    <property type="match status" value="1"/>
</dbReference>
<gene>
    <name evidence="3" type="ORF">CLV57_3164</name>
</gene>
<organism evidence="3 4">
    <name type="scientific">Mucilaginibacter auburnensis</name>
    <dbReference type="NCBI Taxonomy" id="1457233"/>
    <lineage>
        <taxon>Bacteria</taxon>
        <taxon>Pseudomonadati</taxon>
        <taxon>Bacteroidota</taxon>
        <taxon>Sphingobacteriia</taxon>
        <taxon>Sphingobacteriales</taxon>
        <taxon>Sphingobacteriaceae</taxon>
        <taxon>Mucilaginibacter</taxon>
    </lineage>
</organism>
<dbReference type="Gene3D" id="3.30.379.10">
    <property type="entry name" value="Chitobiase/beta-hexosaminidase domain 2-like"/>
    <property type="match status" value="1"/>
</dbReference>
<dbReference type="Proteomes" id="UP000242687">
    <property type="component" value="Unassembled WGS sequence"/>
</dbReference>
<keyword evidence="4" id="KW-1185">Reference proteome</keyword>
<dbReference type="AlphaFoldDB" id="A0A2H9VNY2"/>
<proteinExistence type="predicted"/>
<dbReference type="GO" id="GO:0016787">
    <property type="term" value="F:hydrolase activity"/>
    <property type="evidence" value="ECO:0007669"/>
    <property type="project" value="UniProtKB-KW"/>
</dbReference>
<dbReference type="Gene3D" id="3.20.20.520">
    <property type="entry name" value="Glycosyl hydrolase family 115"/>
    <property type="match status" value="1"/>
</dbReference>
<dbReference type="GO" id="GO:0005975">
    <property type="term" value="P:carbohydrate metabolic process"/>
    <property type="evidence" value="ECO:0007669"/>
    <property type="project" value="UniProtKB-ARBA"/>
</dbReference>
<dbReference type="RefSeq" id="WP_100342320.1">
    <property type="nucleotide sequence ID" value="NZ_PGFJ01000002.1"/>
</dbReference>
<evidence type="ECO:0000313" key="3">
    <source>
        <dbReference type="EMBL" id="PJJ80021.1"/>
    </source>
</evidence>
<dbReference type="PANTHER" id="PTHR37842">
    <property type="match status" value="1"/>
</dbReference>
<dbReference type="EMBL" id="PGFJ01000002">
    <property type="protein sequence ID" value="PJJ80021.1"/>
    <property type="molecule type" value="Genomic_DNA"/>
</dbReference>
<dbReference type="InterPro" id="IPR042301">
    <property type="entry name" value="GH115_sf"/>
</dbReference>
<reference evidence="3 4" key="1">
    <citation type="submission" date="2017-11" db="EMBL/GenBank/DDBJ databases">
        <title>Genomic Encyclopedia of Archaeal and Bacterial Type Strains, Phase II (KMG-II): From Individual Species to Whole Genera.</title>
        <authorList>
            <person name="Goeker M."/>
        </authorList>
    </citation>
    <scope>NUCLEOTIDE SEQUENCE [LARGE SCALE GENOMIC DNA]</scope>
    <source>
        <strain evidence="3 4">DSM 28175</strain>
    </source>
</reference>
<protein>
    <submittedName>
        <fullName evidence="3">Glycosyl hydrolase family 115 (Putative glucuronidase)</fullName>
    </submittedName>
</protein>
<evidence type="ECO:0000313" key="4">
    <source>
        <dbReference type="Proteomes" id="UP000242687"/>
    </source>
</evidence>
<dbReference type="Pfam" id="PF15979">
    <property type="entry name" value="Glyco_hydro_115"/>
    <property type="match status" value="1"/>
</dbReference>
<name>A0A2H9VNY2_9SPHI</name>
<dbReference type="InterPro" id="IPR029018">
    <property type="entry name" value="Hex-like_dom2"/>
</dbReference>
<keyword evidence="1 3" id="KW-0378">Hydrolase</keyword>
<feature type="domain" description="Gylcosyl hydrolase 115 C-terminal" evidence="2">
    <location>
        <begin position="820"/>
        <end position="993"/>
    </location>
</feature>
<dbReference type="PANTHER" id="PTHR37842:SF2">
    <property type="entry name" value="GYLCOSYL HYDROLASE 115 C-TERMINAL DOMAIN-CONTAINING PROTEIN"/>
    <property type="match status" value="1"/>
</dbReference>
<evidence type="ECO:0000256" key="1">
    <source>
        <dbReference type="ARBA" id="ARBA00022801"/>
    </source>
</evidence>
<sequence>MIYNLKIFSKNPVRAFRQAAFILVLICATIGAIPTAAWALNGKNYISESYVKNAFKLSAGGRSATIVASSTDHKGVLRALLDLQGDIGKVTDHQPAVLYDKVPSQKELIIVGTIGKSALIDRLVKSGKLNVSAIKGKWENFLLQVIDDPFPGVTKAFVIAGSDKRGTIYGLYDVSSSIGVSPWHYWADVPPKKHTNLYIKSGRYSEGPSVKYRGIFINDEDPDLTRWVRENFGTVKPSTNPPVRAGVANYGHEFYAKVFELLLRIKANYLWPAMWSNAFNEDDAENPKLADEFGIVMGTSHQEPMLRSQQEWDRRYIRTLGNWDYTKHADTLAKFWREGISRNKGYESVITMGLRGANDTEMKGSLTDNIAMVEGIASTQQNIIKDEYGAAASNVPQVWCLYKEIMEYYNNGMRVPDNITLLWADDNWGNIRRLPDAKERLRAGGAGVYYHFDYHGDPRSYEWINTNPIAKIWDQMSLAKQYGADKIWIVNVGHFKGYELPMQYFMDLAWDTNYWTSDKIHAYTTQWAANQFGSQYAGDIADILNKYTKYNGRRKPESLTSSTYSLINYNEAENVVSDYVQLQKKAEQLYVKMPENLRDAYYQIVLFPVKACAQLYEMYLAAAKNELYAKQQRASANEMAARTRLFFQKDSLLMNEYNHVYAGGRWNHFMDETHIGYTTWSPPRKNSLDAIKLKELQVPQAATMGVALEGNENSWAEHTEQTVLPAFDNYNNTNHYLELFNKGRLPFNYTISSNVNWLNISNISGSVDSLDKRILFSLNKFALPKANAEGIVTISGTGQPVNVKVNYVALQTSMAKPGSFVESGGVIAIEAAHFAKNVPSGAREWKEIEDYGLTLSGMRATAPANAPAAVPGKNAPCLEYPLYLTSTDTAEITLITSPLLNVMPDRDIRIAVSFDDEAPIYMVNVPDKFKVHWSNPAWAQTVVKQARQVKTTLKIKSRGNHTLKVWLIDPGVVLEKIIVNTGGLKPSYLGPPESVSVPRKL</sequence>